<dbReference type="EMBL" id="FN653117">
    <property type="protein sequence ID" value="CBY12375.1"/>
    <property type="molecule type" value="Genomic_DNA"/>
</dbReference>
<dbReference type="PANTHER" id="PTHR10367:SF17">
    <property type="entry name" value="MRNA-CAPPING ENZYME"/>
    <property type="match status" value="1"/>
</dbReference>
<keyword evidence="1" id="KW-0378">Hydrolase</keyword>
<dbReference type="SUPFAM" id="SSF52799">
    <property type="entry name" value="(Phosphotyrosine protein) phosphatases II"/>
    <property type="match status" value="1"/>
</dbReference>
<accession>E4XRF9</accession>
<gene>
    <name evidence="5" type="ORF">GSOID_T00001744001</name>
</gene>
<keyword evidence="2" id="KW-0904">Protein phosphatase</keyword>
<protein>
    <recommendedName>
        <fullName evidence="4">Tyrosine specific protein phosphatases domain-containing protein</fullName>
    </recommendedName>
</protein>
<dbReference type="Gene3D" id="3.90.190.10">
    <property type="entry name" value="Protein tyrosine phosphatase superfamily"/>
    <property type="match status" value="1"/>
</dbReference>
<evidence type="ECO:0000259" key="4">
    <source>
        <dbReference type="PROSITE" id="PS50056"/>
    </source>
</evidence>
<name>E4XRF9_OIKDI</name>
<feature type="compositionally biased region" description="Basic and acidic residues" evidence="3">
    <location>
        <begin position="208"/>
        <end position="220"/>
    </location>
</feature>
<organism evidence="5">
    <name type="scientific">Oikopleura dioica</name>
    <name type="common">Tunicate</name>
    <dbReference type="NCBI Taxonomy" id="34765"/>
    <lineage>
        <taxon>Eukaryota</taxon>
        <taxon>Metazoa</taxon>
        <taxon>Chordata</taxon>
        <taxon>Tunicata</taxon>
        <taxon>Appendicularia</taxon>
        <taxon>Copelata</taxon>
        <taxon>Oikopleuridae</taxon>
        <taxon>Oikopleura</taxon>
    </lineage>
</organism>
<reference evidence="5" key="1">
    <citation type="journal article" date="2010" name="Science">
        <title>Plasticity of animal genome architecture unmasked by rapid evolution of a pelagic tunicate.</title>
        <authorList>
            <person name="Denoeud F."/>
            <person name="Henriet S."/>
            <person name="Mungpakdee S."/>
            <person name="Aury J.M."/>
            <person name="Da Silva C."/>
            <person name="Brinkmann H."/>
            <person name="Mikhaleva J."/>
            <person name="Olsen L.C."/>
            <person name="Jubin C."/>
            <person name="Canestro C."/>
            <person name="Bouquet J.M."/>
            <person name="Danks G."/>
            <person name="Poulain J."/>
            <person name="Campsteijn C."/>
            <person name="Adamski M."/>
            <person name="Cross I."/>
            <person name="Yadetie F."/>
            <person name="Muffato M."/>
            <person name="Louis A."/>
            <person name="Butcher S."/>
            <person name="Tsagkogeorga G."/>
            <person name="Konrad A."/>
            <person name="Singh S."/>
            <person name="Jensen M.F."/>
            <person name="Cong E.H."/>
            <person name="Eikeseth-Otteraa H."/>
            <person name="Noel B."/>
            <person name="Anthouard V."/>
            <person name="Porcel B.M."/>
            <person name="Kachouri-Lafond R."/>
            <person name="Nishino A."/>
            <person name="Ugolini M."/>
            <person name="Chourrout P."/>
            <person name="Nishida H."/>
            <person name="Aasland R."/>
            <person name="Huzurbazar S."/>
            <person name="Westhof E."/>
            <person name="Delsuc F."/>
            <person name="Lehrach H."/>
            <person name="Reinhardt R."/>
            <person name="Weissenbach J."/>
            <person name="Roy S.W."/>
            <person name="Artiguenave F."/>
            <person name="Postlethwait J.H."/>
            <person name="Manak J.R."/>
            <person name="Thompson E.M."/>
            <person name="Jaillon O."/>
            <person name="Du Pasquier L."/>
            <person name="Boudinot P."/>
            <person name="Liberles D.A."/>
            <person name="Volff J.N."/>
            <person name="Philippe H."/>
            <person name="Lenhard B."/>
            <person name="Roest Crollius H."/>
            <person name="Wincker P."/>
            <person name="Chourrout D."/>
        </authorList>
    </citation>
    <scope>NUCLEOTIDE SEQUENCE [LARGE SCALE GENOMIC DNA]</scope>
</reference>
<dbReference type="InterPro" id="IPR000387">
    <property type="entry name" value="Tyr_Pase_dom"/>
</dbReference>
<feature type="domain" description="Tyrosine specific protein phosphatases" evidence="4">
    <location>
        <begin position="98"/>
        <end position="165"/>
    </location>
</feature>
<dbReference type="Proteomes" id="UP000001307">
    <property type="component" value="Unassembled WGS sequence"/>
</dbReference>
<dbReference type="InterPro" id="IPR016130">
    <property type="entry name" value="Tyr_Pase_AS"/>
</dbReference>
<keyword evidence="6" id="KW-1185">Reference proteome</keyword>
<dbReference type="PROSITE" id="PS50056">
    <property type="entry name" value="TYR_PHOSPHATASE_2"/>
    <property type="match status" value="1"/>
</dbReference>
<dbReference type="GO" id="GO:0006370">
    <property type="term" value="P:7-methylguanosine mRNA capping"/>
    <property type="evidence" value="ECO:0007669"/>
    <property type="project" value="TreeGrafter"/>
</dbReference>
<evidence type="ECO:0000256" key="3">
    <source>
        <dbReference type="SAM" id="MobiDB-lite"/>
    </source>
</evidence>
<dbReference type="PANTHER" id="PTHR10367">
    <property type="entry name" value="MRNA-CAPPING ENZYME"/>
    <property type="match status" value="1"/>
</dbReference>
<sequence length="257" mass="29840">MPNTKIPDNWLECPQIATEAIEGVIPLKVPLSSKYRYPKEKEWCWSKALEHYPDIGLVIDLTNTDRYYDKQELYDVDIDYIKTKMPGHGQIPKRRQMNNLAEKISRFTAEHPDKQVAIHCTHGFNRTGFLVCAYLKLHRGYTVPMAVATFAKIRQGGIYRTEIIQALYDFYHHEKITVAEVPKPIWHTKEKKSTHKKESLKKSMTFSNEKHSRSPPESSREAAFLSASRNPLDEIDSKDTDTPVWIIPSRRKNISKK</sequence>
<proteinExistence type="predicted"/>
<evidence type="ECO:0000313" key="6">
    <source>
        <dbReference type="Proteomes" id="UP000001307"/>
    </source>
</evidence>
<feature type="compositionally biased region" description="Basic and acidic residues" evidence="3">
    <location>
        <begin position="231"/>
        <end position="240"/>
    </location>
</feature>
<evidence type="ECO:0000256" key="1">
    <source>
        <dbReference type="ARBA" id="ARBA00022801"/>
    </source>
</evidence>
<evidence type="ECO:0000313" key="5">
    <source>
        <dbReference type="EMBL" id="CBY12375.1"/>
    </source>
</evidence>
<dbReference type="SMART" id="SM00195">
    <property type="entry name" value="DSPc"/>
    <property type="match status" value="1"/>
</dbReference>
<feature type="region of interest" description="Disordered" evidence="3">
    <location>
        <begin position="187"/>
        <end position="240"/>
    </location>
</feature>
<dbReference type="Pfam" id="PF00782">
    <property type="entry name" value="DSPc"/>
    <property type="match status" value="1"/>
</dbReference>
<dbReference type="InParanoid" id="E4XRF9"/>
<dbReference type="InterPro" id="IPR029021">
    <property type="entry name" value="Prot-tyrosine_phosphatase-like"/>
</dbReference>
<evidence type="ECO:0000256" key="2">
    <source>
        <dbReference type="ARBA" id="ARBA00022912"/>
    </source>
</evidence>
<dbReference type="OrthoDB" id="200924at2759"/>
<dbReference type="GO" id="GO:0004721">
    <property type="term" value="F:phosphoprotein phosphatase activity"/>
    <property type="evidence" value="ECO:0007669"/>
    <property type="project" value="UniProtKB-KW"/>
</dbReference>
<dbReference type="InterPro" id="IPR020422">
    <property type="entry name" value="TYR_PHOSPHATASE_DUAL_dom"/>
</dbReference>
<dbReference type="InterPro" id="IPR051029">
    <property type="entry name" value="mRNA_Capping_Enz/RNA_Phosphat"/>
</dbReference>
<dbReference type="PROSITE" id="PS00383">
    <property type="entry name" value="TYR_PHOSPHATASE_1"/>
    <property type="match status" value="1"/>
</dbReference>
<dbReference type="GO" id="GO:0004484">
    <property type="term" value="F:mRNA guanylyltransferase activity"/>
    <property type="evidence" value="ECO:0007669"/>
    <property type="project" value="TreeGrafter"/>
</dbReference>
<dbReference type="AlphaFoldDB" id="E4XRF9"/>
<dbReference type="InterPro" id="IPR000340">
    <property type="entry name" value="Dual-sp_phosphatase_cat-dom"/>
</dbReference>